<sequence length="660" mass="74157">MSNRSYSLRNSSSKTTRRTHYGDRSSPVHEHERLSSTTSTSFRSGSYATETTRTQTPAPVQRTLRLDADDDDDDDDEDDDDYEGELLDDDDDGVEEVQEMDHFGRGHFASEEESHDDVSEDEEYDHVRLHRKRKDTKKGLLSTWWRRASTSGAVASLNRSRSVRWMRMLFSKIWQLFVYRNSFMTVNFLWLLAPLGCFLIAIYVPTYLTTAIRYVDVLALSGNGYQANLAYEKGTMRSIVQEIVDVKLSTMNEEIISLRNTIVAQEREVEALRLLHESLRQVHEENQKKLSVVDDNSVLSIHIEHVVSKHADALWKRFAEKSKQSDQLLQDTAAQQAKLAQAVTQQKEELQELSHSSRHQPGSSSDSTVPKFDDKALRREVDQWKKSLQQDLQKALEREVVDIEDRMHKALLAEKELLTDSVKSLNKLDTANPALVSMIESAVAVADVKKIGAPDHAALSNGAIVVRSPSDLLDNDGFSPVQFLQNVFGLQLSSDTARFTSPSIRSRSFFSLTTLSTPWWLSRDNSRPETALSETTEIGSCWGLQGSSGRLTVRFAKRVFADAITIDHIPQQIATDFSSAPQGFRILGVTVDGSRSVIDSLPLGNFTYTRGGPASQTFKLTSSISQRIPIDAATIEITSNHGHPDYTCLYRFRVHGAPAP</sequence>
<dbReference type="PANTHER" id="PTHR12911">
    <property type="entry name" value="SAD1/UNC-84-LIKE PROTEIN-RELATED"/>
    <property type="match status" value="1"/>
</dbReference>
<keyword evidence="3 7" id="KW-1133">Transmembrane helix</keyword>
<proteinExistence type="predicted"/>
<feature type="compositionally biased region" description="Acidic residues" evidence="6">
    <location>
        <begin position="68"/>
        <end position="93"/>
    </location>
</feature>
<evidence type="ECO:0000256" key="7">
    <source>
        <dbReference type="SAM" id="Phobius"/>
    </source>
</evidence>
<feature type="region of interest" description="Disordered" evidence="6">
    <location>
        <begin position="1"/>
        <end position="93"/>
    </location>
</feature>
<comment type="subcellular location">
    <subcellularLocation>
        <location evidence="1">Membrane</location>
    </subcellularLocation>
</comment>
<feature type="transmembrane region" description="Helical" evidence="7">
    <location>
        <begin position="188"/>
        <end position="208"/>
    </location>
</feature>
<dbReference type="EMBL" id="SPLM01000072">
    <property type="protein sequence ID" value="TMW63204.1"/>
    <property type="molecule type" value="Genomic_DNA"/>
</dbReference>
<dbReference type="InterPro" id="IPR012919">
    <property type="entry name" value="SUN_dom"/>
</dbReference>
<accession>A0A8K1CGP4</accession>
<organism evidence="9 10">
    <name type="scientific">Pythium oligandrum</name>
    <name type="common">Mycoparasitic fungus</name>
    <dbReference type="NCBI Taxonomy" id="41045"/>
    <lineage>
        <taxon>Eukaryota</taxon>
        <taxon>Sar</taxon>
        <taxon>Stramenopiles</taxon>
        <taxon>Oomycota</taxon>
        <taxon>Peronosporomycetes</taxon>
        <taxon>Pythiales</taxon>
        <taxon>Pythiaceae</taxon>
        <taxon>Pythium</taxon>
    </lineage>
</organism>
<keyword evidence="2 7" id="KW-0812">Transmembrane</keyword>
<evidence type="ECO:0000256" key="4">
    <source>
        <dbReference type="ARBA" id="ARBA00023136"/>
    </source>
</evidence>
<keyword evidence="10" id="KW-1185">Reference proteome</keyword>
<dbReference type="PANTHER" id="PTHR12911:SF8">
    <property type="entry name" value="KLAROID PROTEIN-RELATED"/>
    <property type="match status" value="1"/>
</dbReference>
<feature type="compositionally biased region" description="Polar residues" evidence="6">
    <location>
        <begin position="47"/>
        <end position="58"/>
    </location>
</feature>
<dbReference type="GO" id="GO:0016020">
    <property type="term" value="C:membrane"/>
    <property type="evidence" value="ECO:0007669"/>
    <property type="project" value="UniProtKB-SubCell"/>
</dbReference>
<feature type="domain" description="SUN" evidence="8">
    <location>
        <begin position="485"/>
        <end position="659"/>
    </location>
</feature>
<dbReference type="GO" id="GO:0043495">
    <property type="term" value="F:protein-membrane adaptor activity"/>
    <property type="evidence" value="ECO:0007669"/>
    <property type="project" value="TreeGrafter"/>
</dbReference>
<evidence type="ECO:0000256" key="3">
    <source>
        <dbReference type="ARBA" id="ARBA00022989"/>
    </source>
</evidence>
<dbReference type="PROSITE" id="PS51469">
    <property type="entry name" value="SUN"/>
    <property type="match status" value="1"/>
</dbReference>
<dbReference type="AlphaFoldDB" id="A0A8K1CGP4"/>
<comment type="caution">
    <text evidence="9">The sequence shown here is derived from an EMBL/GenBank/DDBJ whole genome shotgun (WGS) entry which is preliminary data.</text>
</comment>
<feature type="compositionally biased region" description="Low complexity" evidence="6">
    <location>
        <begin position="35"/>
        <end position="46"/>
    </location>
</feature>
<dbReference type="OrthoDB" id="342281at2759"/>
<dbReference type="GO" id="GO:0005635">
    <property type="term" value="C:nuclear envelope"/>
    <property type="evidence" value="ECO:0007669"/>
    <property type="project" value="UniProtKB-ARBA"/>
</dbReference>
<evidence type="ECO:0000313" key="10">
    <source>
        <dbReference type="Proteomes" id="UP000794436"/>
    </source>
</evidence>
<gene>
    <name evidence="9" type="ORF">Poli38472_002145</name>
</gene>
<evidence type="ECO:0000256" key="1">
    <source>
        <dbReference type="ARBA" id="ARBA00004370"/>
    </source>
</evidence>
<evidence type="ECO:0000313" key="9">
    <source>
        <dbReference type="EMBL" id="TMW63204.1"/>
    </source>
</evidence>
<dbReference type="InterPro" id="IPR045119">
    <property type="entry name" value="SUN1-5"/>
</dbReference>
<feature type="coiled-coil region" evidence="5">
    <location>
        <begin position="248"/>
        <end position="282"/>
    </location>
</feature>
<feature type="compositionally biased region" description="Low complexity" evidence="6">
    <location>
        <begin position="1"/>
        <end position="13"/>
    </location>
</feature>
<evidence type="ECO:0000259" key="8">
    <source>
        <dbReference type="PROSITE" id="PS51469"/>
    </source>
</evidence>
<feature type="compositionally biased region" description="Basic and acidic residues" evidence="6">
    <location>
        <begin position="20"/>
        <end position="34"/>
    </location>
</feature>
<evidence type="ECO:0000256" key="2">
    <source>
        <dbReference type="ARBA" id="ARBA00022692"/>
    </source>
</evidence>
<evidence type="ECO:0000256" key="6">
    <source>
        <dbReference type="SAM" id="MobiDB-lite"/>
    </source>
</evidence>
<keyword evidence="5" id="KW-0175">Coiled coil</keyword>
<dbReference type="Proteomes" id="UP000794436">
    <property type="component" value="Unassembled WGS sequence"/>
</dbReference>
<dbReference type="Gene3D" id="2.60.120.260">
    <property type="entry name" value="Galactose-binding domain-like"/>
    <property type="match status" value="1"/>
</dbReference>
<keyword evidence="4 7" id="KW-0472">Membrane</keyword>
<dbReference type="Pfam" id="PF07738">
    <property type="entry name" value="Sad1_UNC"/>
    <property type="match status" value="1"/>
</dbReference>
<protein>
    <recommendedName>
        <fullName evidence="8">SUN domain-containing protein</fullName>
    </recommendedName>
</protein>
<name>A0A8K1CGP4_PYTOL</name>
<evidence type="ECO:0000256" key="5">
    <source>
        <dbReference type="SAM" id="Coils"/>
    </source>
</evidence>
<reference evidence="9" key="1">
    <citation type="submission" date="2019-03" db="EMBL/GenBank/DDBJ databases">
        <title>Long read genome sequence of the mycoparasitic Pythium oligandrum ATCC 38472 isolated from sugarbeet rhizosphere.</title>
        <authorList>
            <person name="Gaulin E."/>
        </authorList>
    </citation>
    <scope>NUCLEOTIDE SEQUENCE</scope>
    <source>
        <strain evidence="9">ATCC 38472_TT</strain>
    </source>
</reference>
<feature type="region of interest" description="Disordered" evidence="6">
    <location>
        <begin position="344"/>
        <end position="374"/>
    </location>
</feature>